<comment type="caution">
    <text evidence="2">The sequence shown here is derived from an EMBL/GenBank/DDBJ whole genome shotgun (WGS) entry which is preliminary data.</text>
</comment>
<name>A0AAV7N022_PLEWA</name>
<feature type="region of interest" description="Disordered" evidence="1">
    <location>
        <begin position="24"/>
        <end position="43"/>
    </location>
</feature>
<dbReference type="EMBL" id="JANPWB010000013">
    <property type="protein sequence ID" value="KAJ1106543.1"/>
    <property type="molecule type" value="Genomic_DNA"/>
</dbReference>
<evidence type="ECO:0000313" key="3">
    <source>
        <dbReference type="Proteomes" id="UP001066276"/>
    </source>
</evidence>
<evidence type="ECO:0000313" key="2">
    <source>
        <dbReference type="EMBL" id="KAJ1106543.1"/>
    </source>
</evidence>
<keyword evidence="3" id="KW-1185">Reference proteome</keyword>
<feature type="compositionally biased region" description="Basic and acidic residues" evidence="1">
    <location>
        <begin position="117"/>
        <end position="129"/>
    </location>
</feature>
<reference evidence="2" key="1">
    <citation type="journal article" date="2022" name="bioRxiv">
        <title>Sequencing and chromosome-scale assembly of the giantPleurodeles waltlgenome.</title>
        <authorList>
            <person name="Brown T."/>
            <person name="Elewa A."/>
            <person name="Iarovenko S."/>
            <person name="Subramanian E."/>
            <person name="Araus A.J."/>
            <person name="Petzold A."/>
            <person name="Susuki M."/>
            <person name="Suzuki K.-i.T."/>
            <person name="Hayashi T."/>
            <person name="Toyoda A."/>
            <person name="Oliveira C."/>
            <person name="Osipova E."/>
            <person name="Leigh N.D."/>
            <person name="Simon A."/>
            <person name="Yun M.H."/>
        </authorList>
    </citation>
    <scope>NUCLEOTIDE SEQUENCE</scope>
    <source>
        <strain evidence="2">20211129_DDA</strain>
        <tissue evidence="2">Liver</tissue>
    </source>
</reference>
<dbReference type="AlphaFoldDB" id="A0AAV7N022"/>
<dbReference type="Proteomes" id="UP001066276">
    <property type="component" value="Chromosome 9"/>
</dbReference>
<feature type="region of interest" description="Disordered" evidence="1">
    <location>
        <begin position="62"/>
        <end position="159"/>
    </location>
</feature>
<accession>A0AAV7N022</accession>
<proteinExistence type="predicted"/>
<protein>
    <submittedName>
        <fullName evidence="2">Uncharacterized protein</fullName>
    </submittedName>
</protein>
<organism evidence="2 3">
    <name type="scientific">Pleurodeles waltl</name>
    <name type="common">Iberian ribbed newt</name>
    <dbReference type="NCBI Taxonomy" id="8319"/>
    <lineage>
        <taxon>Eukaryota</taxon>
        <taxon>Metazoa</taxon>
        <taxon>Chordata</taxon>
        <taxon>Craniata</taxon>
        <taxon>Vertebrata</taxon>
        <taxon>Euteleostomi</taxon>
        <taxon>Amphibia</taxon>
        <taxon>Batrachia</taxon>
        <taxon>Caudata</taxon>
        <taxon>Salamandroidea</taxon>
        <taxon>Salamandridae</taxon>
        <taxon>Pleurodelinae</taxon>
        <taxon>Pleurodeles</taxon>
    </lineage>
</organism>
<gene>
    <name evidence="2" type="ORF">NDU88_003944</name>
</gene>
<feature type="compositionally biased region" description="Basic and acidic residues" evidence="1">
    <location>
        <begin position="80"/>
        <end position="90"/>
    </location>
</feature>
<evidence type="ECO:0000256" key="1">
    <source>
        <dbReference type="SAM" id="MobiDB-lite"/>
    </source>
</evidence>
<sequence>MQRSAIPQDYSEALPLCGCSALRGPSSIAPGTPSPTSGLCRRSVPGCLAGLGAQACVTHSVERAPSGLGGPPDQARPRRKLEEPPEERGSSRLPRKRRRASPISGVSPGAAAPSWTHIRDRGTLKERWRARSHSAPSSASVQCGGTEVSERVPGTALAP</sequence>